<dbReference type="AlphaFoldDB" id="A0A3N4M2E2"/>
<reference evidence="2 3" key="1">
    <citation type="journal article" date="2018" name="Nat. Ecol. Evol.">
        <title>Pezizomycetes genomes reveal the molecular basis of ectomycorrhizal truffle lifestyle.</title>
        <authorList>
            <person name="Murat C."/>
            <person name="Payen T."/>
            <person name="Noel B."/>
            <person name="Kuo A."/>
            <person name="Morin E."/>
            <person name="Chen J."/>
            <person name="Kohler A."/>
            <person name="Krizsan K."/>
            <person name="Balestrini R."/>
            <person name="Da Silva C."/>
            <person name="Montanini B."/>
            <person name="Hainaut M."/>
            <person name="Levati E."/>
            <person name="Barry K.W."/>
            <person name="Belfiori B."/>
            <person name="Cichocki N."/>
            <person name="Clum A."/>
            <person name="Dockter R.B."/>
            <person name="Fauchery L."/>
            <person name="Guy J."/>
            <person name="Iotti M."/>
            <person name="Le Tacon F."/>
            <person name="Lindquist E.A."/>
            <person name="Lipzen A."/>
            <person name="Malagnac F."/>
            <person name="Mello A."/>
            <person name="Molinier V."/>
            <person name="Miyauchi S."/>
            <person name="Poulain J."/>
            <person name="Riccioni C."/>
            <person name="Rubini A."/>
            <person name="Sitrit Y."/>
            <person name="Splivallo R."/>
            <person name="Traeger S."/>
            <person name="Wang M."/>
            <person name="Zifcakova L."/>
            <person name="Wipf D."/>
            <person name="Zambonelli A."/>
            <person name="Paolocci F."/>
            <person name="Nowrousian M."/>
            <person name="Ottonello S."/>
            <person name="Baldrian P."/>
            <person name="Spatafora J.W."/>
            <person name="Henrissat B."/>
            <person name="Nagy L.G."/>
            <person name="Aury J.M."/>
            <person name="Wincker P."/>
            <person name="Grigoriev I.V."/>
            <person name="Bonfante P."/>
            <person name="Martin F.M."/>
        </authorList>
    </citation>
    <scope>NUCLEOTIDE SEQUENCE [LARGE SCALE GENOMIC DNA]</scope>
    <source>
        <strain evidence="2 3">ATCC MYA-4762</strain>
    </source>
</reference>
<proteinExistence type="predicted"/>
<gene>
    <name evidence="2" type="ORF">L211DRAFT_262562</name>
</gene>
<feature type="compositionally biased region" description="Low complexity" evidence="1">
    <location>
        <begin position="135"/>
        <end position="150"/>
    </location>
</feature>
<dbReference type="EMBL" id="ML121528">
    <property type="protein sequence ID" value="RPB29220.1"/>
    <property type="molecule type" value="Genomic_DNA"/>
</dbReference>
<name>A0A3N4M2E2_9PEZI</name>
<organism evidence="2 3">
    <name type="scientific">Terfezia boudieri ATCC MYA-4762</name>
    <dbReference type="NCBI Taxonomy" id="1051890"/>
    <lineage>
        <taxon>Eukaryota</taxon>
        <taxon>Fungi</taxon>
        <taxon>Dikarya</taxon>
        <taxon>Ascomycota</taxon>
        <taxon>Pezizomycotina</taxon>
        <taxon>Pezizomycetes</taxon>
        <taxon>Pezizales</taxon>
        <taxon>Pezizaceae</taxon>
        <taxon>Terfezia</taxon>
    </lineage>
</organism>
<dbReference type="InParanoid" id="A0A3N4M2E2"/>
<feature type="region of interest" description="Disordered" evidence="1">
    <location>
        <begin position="1"/>
        <end position="23"/>
    </location>
</feature>
<sequence length="150" mass="17208">MQLILSQSRRSRTESNSRPSPADMRIPTAAYLSHLTTTERFTQKRTASCTYSCPKARCYNIRIANREGLMIYSRDLAILAPVAPNYCRFCFKLEIPHFFHHHGKRRVTRPSELPVHPKKDPKRTQKGPPKPIPPMTSSSPSPTPRTTFPY</sequence>
<feature type="compositionally biased region" description="Polar residues" evidence="1">
    <location>
        <begin position="1"/>
        <end position="19"/>
    </location>
</feature>
<evidence type="ECO:0000256" key="1">
    <source>
        <dbReference type="SAM" id="MobiDB-lite"/>
    </source>
</evidence>
<evidence type="ECO:0000313" key="3">
    <source>
        <dbReference type="Proteomes" id="UP000267821"/>
    </source>
</evidence>
<dbReference type="Proteomes" id="UP000267821">
    <property type="component" value="Unassembled WGS sequence"/>
</dbReference>
<keyword evidence="3" id="KW-1185">Reference proteome</keyword>
<accession>A0A3N4M2E2</accession>
<feature type="region of interest" description="Disordered" evidence="1">
    <location>
        <begin position="103"/>
        <end position="150"/>
    </location>
</feature>
<protein>
    <submittedName>
        <fullName evidence="2">Uncharacterized protein</fullName>
    </submittedName>
</protein>
<evidence type="ECO:0000313" key="2">
    <source>
        <dbReference type="EMBL" id="RPB29220.1"/>
    </source>
</evidence>